<sequence length="292" mass="33390">MDISTFLAAHQLPESYRDIAQKWFIPLADEIHEHQDSAKKPFFVGVNGCQGSGKSTLCDFLVFYLSEFKKLNVVSLSLDDFYLDKSSRNALAIKVHPLLATRGVPGTHDVSLAQTTFDRLRGYGTVSIPRFNKAIDNPFPVVEWPVIHSPPDIVLVEGWCWGVKPQTKAKLAEPVNALEHDEDPLGTWRNYVNKQLADSYQALFEQMSFWVMLKAPSFDQVYNWRKEQEHKLAAKLGSSEAHSGIMTDLEIERFIQHYQRLTEQSLETLPPQCNYVYHLDETRQITHVEKAV</sequence>
<gene>
    <name evidence="1" type="ORF">C6Y40_02740</name>
</gene>
<dbReference type="GO" id="GO:0016301">
    <property type="term" value="F:kinase activity"/>
    <property type="evidence" value="ECO:0007669"/>
    <property type="project" value="UniProtKB-KW"/>
</dbReference>
<reference evidence="2" key="1">
    <citation type="journal article" date="2020" name="Int. J. Syst. Evol. Microbiol.">
        <title>Alteromonas alba sp. nov., a marine bacterium isolated from the seawater of the West Pacific Ocean.</title>
        <authorList>
            <person name="Sun C."/>
            <person name="Wu Y.-H."/>
            <person name="Xamxidin M."/>
            <person name="Cheng H."/>
            <person name="Xu X.-W."/>
        </authorList>
    </citation>
    <scope>NUCLEOTIDE SEQUENCE [LARGE SCALE GENOMIC DNA]</scope>
    <source>
        <strain evidence="2">190</strain>
    </source>
</reference>
<dbReference type="PANTHER" id="PTHR10285">
    <property type="entry name" value="URIDINE KINASE"/>
    <property type="match status" value="1"/>
</dbReference>
<dbReference type="SUPFAM" id="SSF52540">
    <property type="entry name" value="P-loop containing nucleoside triphosphate hydrolases"/>
    <property type="match status" value="1"/>
</dbReference>
<keyword evidence="1" id="KW-0808">Transferase</keyword>
<dbReference type="OrthoDB" id="455474at2"/>
<keyword evidence="1" id="KW-0418">Kinase</keyword>
<protein>
    <submittedName>
        <fullName evidence="1">Kinase</fullName>
    </submittedName>
</protein>
<dbReference type="EMBL" id="PVNP01000016">
    <property type="protein sequence ID" value="PRO75139.1"/>
    <property type="molecule type" value="Genomic_DNA"/>
</dbReference>
<dbReference type="Gene3D" id="3.40.50.300">
    <property type="entry name" value="P-loop containing nucleotide triphosphate hydrolases"/>
    <property type="match status" value="1"/>
</dbReference>
<evidence type="ECO:0000313" key="2">
    <source>
        <dbReference type="Proteomes" id="UP000238949"/>
    </source>
</evidence>
<dbReference type="RefSeq" id="WP_105933226.1">
    <property type="nucleotide sequence ID" value="NZ_PVNP01000016.1"/>
</dbReference>
<proteinExistence type="predicted"/>
<organism evidence="1 2">
    <name type="scientific">Alteromonas alba</name>
    <dbReference type="NCBI Taxonomy" id="2079529"/>
    <lineage>
        <taxon>Bacteria</taxon>
        <taxon>Pseudomonadati</taxon>
        <taxon>Pseudomonadota</taxon>
        <taxon>Gammaproteobacteria</taxon>
        <taxon>Alteromonadales</taxon>
        <taxon>Alteromonadaceae</taxon>
        <taxon>Alteromonas/Salinimonas group</taxon>
        <taxon>Alteromonas</taxon>
    </lineage>
</organism>
<dbReference type="InterPro" id="IPR027417">
    <property type="entry name" value="P-loop_NTPase"/>
</dbReference>
<dbReference type="Proteomes" id="UP000238949">
    <property type="component" value="Unassembled WGS sequence"/>
</dbReference>
<comment type="caution">
    <text evidence="1">The sequence shown here is derived from an EMBL/GenBank/DDBJ whole genome shotgun (WGS) entry which is preliminary data.</text>
</comment>
<evidence type="ECO:0000313" key="1">
    <source>
        <dbReference type="EMBL" id="PRO75139.1"/>
    </source>
</evidence>
<keyword evidence="2" id="KW-1185">Reference proteome</keyword>
<name>A0A2S9VFC2_9ALTE</name>
<dbReference type="AlphaFoldDB" id="A0A2S9VFC2"/>
<accession>A0A2S9VFC2</accession>